<evidence type="ECO:0000313" key="1">
    <source>
        <dbReference type="EMBL" id="GAI76191.1"/>
    </source>
</evidence>
<accession>X1SAP0</accession>
<sequence length="224" mass="25626">EKAVSVLRLGSVHFLGYRDSGMQGTSENNHPEAFAQADMQEATGRLVEIIRQTRPQVIVTYNERGTYGHPDHIMANRVTLRAFEAAGNPEFKDSQGYAPWRPSKLYYTAISKTRLRMMAQLARERGEEPTFNPEVLGTPDEKIAAIIDVRKYLSQKFDALQCHQSQISPDNFFRRIPEELIEEAFGYEYFECVKGCHSNDPKEEDLFEDLSHHDFQSDNSGISF</sequence>
<dbReference type="SUPFAM" id="SSF102588">
    <property type="entry name" value="LmbE-like"/>
    <property type="match status" value="1"/>
</dbReference>
<organism evidence="1">
    <name type="scientific">marine sediment metagenome</name>
    <dbReference type="NCBI Taxonomy" id="412755"/>
    <lineage>
        <taxon>unclassified sequences</taxon>
        <taxon>metagenomes</taxon>
        <taxon>ecological metagenomes</taxon>
    </lineage>
</organism>
<dbReference type="Gene3D" id="3.40.50.10320">
    <property type="entry name" value="LmbE-like"/>
    <property type="match status" value="1"/>
</dbReference>
<protein>
    <recommendedName>
        <fullName evidence="2">GlcNAc-PI de-N-acetylase</fullName>
    </recommendedName>
</protein>
<reference evidence="1" key="1">
    <citation type="journal article" date="2014" name="Front. Microbiol.">
        <title>High frequency of phylogenetically diverse reductive dehalogenase-homologous genes in deep subseafloor sedimentary metagenomes.</title>
        <authorList>
            <person name="Kawai M."/>
            <person name="Futagami T."/>
            <person name="Toyoda A."/>
            <person name="Takaki Y."/>
            <person name="Nishi S."/>
            <person name="Hori S."/>
            <person name="Arai W."/>
            <person name="Tsubouchi T."/>
            <person name="Morono Y."/>
            <person name="Uchiyama I."/>
            <person name="Ito T."/>
            <person name="Fujiyama A."/>
            <person name="Inagaki F."/>
            <person name="Takami H."/>
        </authorList>
    </citation>
    <scope>NUCLEOTIDE SEQUENCE</scope>
    <source>
        <strain evidence="1">Expedition CK06-06</strain>
    </source>
</reference>
<dbReference type="Pfam" id="PF02585">
    <property type="entry name" value="PIG-L"/>
    <property type="match status" value="1"/>
</dbReference>
<dbReference type="PANTHER" id="PTHR12993:SF11">
    <property type="entry name" value="N-ACETYLGLUCOSAMINYL-PHOSPHATIDYLINOSITOL DE-N-ACETYLASE"/>
    <property type="match status" value="1"/>
</dbReference>
<dbReference type="InterPro" id="IPR024078">
    <property type="entry name" value="LmbE-like_dom_sf"/>
</dbReference>
<comment type="caution">
    <text evidence="1">The sequence shown here is derived from an EMBL/GenBank/DDBJ whole genome shotgun (WGS) entry which is preliminary data.</text>
</comment>
<feature type="non-terminal residue" evidence="1">
    <location>
        <position position="1"/>
    </location>
</feature>
<gene>
    <name evidence="1" type="ORF">S12H4_13571</name>
</gene>
<evidence type="ECO:0008006" key="2">
    <source>
        <dbReference type="Google" id="ProtNLM"/>
    </source>
</evidence>
<dbReference type="PANTHER" id="PTHR12993">
    <property type="entry name" value="N-ACETYLGLUCOSAMINYL-PHOSPHATIDYLINOSITOL DE-N-ACETYLASE-RELATED"/>
    <property type="match status" value="1"/>
</dbReference>
<dbReference type="GO" id="GO:0016811">
    <property type="term" value="F:hydrolase activity, acting on carbon-nitrogen (but not peptide) bonds, in linear amides"/>
    <property type="evidence" value="ECO:0007669"/>
    <property type="project" value="TreeGrafter"/>
</dbReference>
<name>X1SAP0_9ZZZZ</name>
<dbReference type="InterPro" id="IPR003737">
    <property type="entry name" value="GlcNAc_PI_deacetylase-related"/>
</dbReference>
<dbReference type="AlphaFoldDB" id="X1SAP0"/>
<proteinExistence type="predicted"/>
<dbReference type="EMBL" id="BARW01006461">
    <property type="protein sequence ID" value="GAI76191.1"/>
    <property type="molecule type" value="Genomic_DNA"/>
</dbReference>